<dbReference type="PROSITE" id="PS50404">
    <property type="entry name" value="GST_NTER"/>
    <property type="match status" value="1"/>
</dbReference>
<evidence type="ECO:0000256" key="4">
    <source>
        <dbReference type="SAM" id="MobiDB-lite"/>
    </source>
</evidence>
<protein>
    <recommendedName>
        <fullName evidence="10">Elongation factor 1-gamma</fullName>
    </recommendedName>
</protein>
<dbReference type="InterPro" id="IPR050802">
    <property type="entry name" value="EF-GSTs"/>
</dbReference>
<sequence>MSFGKLYGYAGNARTIALLIIAKENNLDVELVVENPTLGLSKEYLEHFPKGRIPGFLGSDGFCLTETNAIAIYFASQNEKTTLLGRTKQEYASILQWMSFANTDLIRSIALWFFPLVGRMSYSKKVVDENQAETNRLCRYVNDFLKSRTFFVGERLTLADLVMAAHITPGFSTVFGADWRCGFPHLVRWYLTVVNQPIWTAASSVPTLIEEPVKYVPKKPENETTPESKCELQKPSVENDSVENNSSLPSSSSVSSSFVLDEWKRQFSNNSLETSMKWFWEHLDVEEYSLWRLDYKYNDELGLTFQSSNLCGGFFQRLDASRKLLFGSLVVYGEDRDNIISGVFLVKGKDFESVFKVAPDWESYDFASLDPTKEEDKRHVERVWGRNDPIEINARVYPAVAGKIFK</sequence>
<organism evidence="8 9">
    <name type="scientific">Pneumocystis wakefieldiae</name>
    <dbReference type="NCBI Taxonomy" id="38082"/>
    <lineage>
        <taxon>Eukaryota</taxon>
        <taxon>Fungi</taxon>
        <taxon>Dikarya</taxon>
        <taxon>Ascomycota</taxon>
        <taxon>Taphrinomycotina</taxon>
        <taxon>Pneumocystomycetes</taxon>
        <taxon>Pneumocystaceae</taxon>
        <taxon>Pneumocystis</taxon>
    </lineage>
</organism>
<dbReference type="Proteomes" id="UP000663699">
    <property type="component" value="Chromosome 15"/>
</dbReference>
<dbReference type="SUPFAM" id="SSF52833">
    <property type="entry name" value="Thioredoxin-like"/>
    <property type="match status" value="1"/>
</dbReference>
<dbReference type="InterPro" id="IPR036433">
    <property type="entry name" value="EF1B_G_C_sf"/>
</dbReference>
<dbReference type="InterPro" id="IPR036249">
    <property type="entry name" value="Thioredoxin-like_sf"/>
</dbReference>
<dbReference type="InterPro" id="IPR004046">
    <property type="entry name" value="GST_C"/>
</dbReference>
<feature type="compositionally biased region" description="Low complexity" evidence="4">
    <location>
        <begin position="236"/>
        <end position="254"/>
    </location>
</feature>
<dbReference type="GO" id="GO:0005634">
    <property type="term" value="C:nucleus"/>
    <property type="evidence" value="ECO:0007669"/>
    <property type="project" value="TreeGrafter"/>
</dbReference>
<dbReference type="InterPro" id="IPR004045">
    <property type="entry name" value="Glutathione_S-Trfase_N"/>
</dbReference>
<dbReference type="PANTHER" id="PTHR43986:SF1">
    <property type="entry name" value="ELONGATION FACTOR 1-GAMMA"/>
    <property type="match status" value="1"/>
</dbReference>
<dbReference type="FunFam" id="1.20.1050.10:FF:000006">
    <property type="entry name" value="Elongation factor 1 gamma"/>
    <property type="match status" value="1"/>
</dbReference>
<dbReference type="SUPFAM" id="SSF47616">
    <property type="entry name" value="GST C-terminal domain-like"/>
    <property type="match status" value="1"/>
</dbReference>
<dbReference type="FunFam" id="3.30.70.1010:FF:000001">
    <property type="entry name" value="Elongation factor 1-gamma 1"/>
    <property type="match status" value="1"/>
</dbReference>
<keyword evidence="1 3" id="KW-0251">Elongation factor</keyword>
<dbReference type="GO" id="GO:0003746">
    <property type="term" value="F:translation elongation factor activity"/>
    <property type="evidence" value="ECO:0007669"/>
    <property type="project" value="UniProtKB-UniRule"/>
</dbReference>
<dbReference type="OrthoDB" id="249703at2759"/>
<keyword evidence="9" id="KW-1185">Reference proteome</keyword>
<dbReference type="SUPFAM" id="SSF89942">
    <property type="entry name" value="eEF1-gamma domain"/>
    <property type="match status" value="1"/>
</dbReference>
<evidence type="ECO:0008006" key="10">
    <source>
        <dbReference type="Google" id="ProtNLM"/>
    </source>
</evidence>
<dbReference type="GO" id="GO:0005737">
    <property type="term" value="C:cytoplasm"/>
    <property type="evidence" value="ECO:0007669"/>
    <property type="project" value="TreeGrafter"/>
</dbReference>
<evidence type="ECO:0000256" key="3">
    <source>
        <dbReference type="PROSITE-ProRule" id="PRU00519"/>
    </source>
</evidence>
<dbReference type="Pfam" id="PF00647">
    <property type="entry name" value="EF1G"/>
    <property type="match status" value="1"/>
</dbReference>
<feature type="compositionally biased region" description="Basic and acidic residues" evidence="4">
    <location>
        <begin position="218"/>
        <end position="232"/>
    </location>
</feature>
<keyword evidence="2 3" id="KW-0648">Protein biosynthesis</keyword>
<dbReference type="SMART" id="SM01183">
    <property type="entry name" value="EF1G"/>
    <property type="match status" value="1"/>
</dbReference>
<feature type="domain" description="GST C-terminal" evidence="7">
    <location>
        <begin position="87"/>
        <end position="216"/>
    </location>
</feature>
<reference evidence="8" key="1">
    <citation type="submission" date="2020-06" db="EMBL/GenBank/DDBJ databases">
        <title>Genomes of multiple members of Pneumocystis genus reveal paths to human pathogen Pneumocystis jirovecii.</title>
        <authorList>
            <person name="Cisse O.H."/>
            <person name="Ma L."/>
            <person name="Dekker J."/>
            <person name="Khil P."/>
            <person name="Jo J."/>
            <person name="Brenchley J."/>
            <person name="Blair R."/>
            <person name="Pahar B."/>
            <person name="Chabe M."/>
            <person name="Van Rompay K.A."/>
            <person name="Keesler R."/>
            <person name="Sukura A."/>
            <person name="Hirsch V."/>
            <person name="Kutty G."/>
            <person name="Liu Y."/>
            <person name="Peng L."/>
            <person name="Chen J."/>
            <person name="Song J."/>
            <person name="Weissenbacher-Lang C."/>
            <person name="Xu J."/>
            <person name="Upham N.S."/>
            <person name="Stajich J.E."/>
            <person name="Cuomo C.A."/>
            <person name="Cushion M.T."/>
            <person name="Kovacs J.A."/>
        </authorList>
    </citation>
    <scope>NUCLEOTIDE SEQUENCE</scope>
    <source>
        <strain evidence="8">2A</strain>
    </source>
</reference>
<dbReference type="InterPro" id="IPR001662">
    <property type="entry name" value="EF1B_G_C"/>
</dbReference>
<dbReference type="PROSITE" id="PS50040">
    <property type="entry name" value="EF1G_C"/>
    <property type="match status" value="1"/>
</dbReference>
<dbReference type="Pfam" id="PF00043">
    <property type="entry name" value="GST_C"/>
    <property type="match status" value="1"/>
</dbReference>
<dbReference type="Gene3D" id="3.30.70.1010">
    <property type="entry name" value="Translation elongation factor EF1B, gamma chain, conserved domain"/>
    <property type="match status" value="1"/>
</dbReference>
<evidence type="ECO:0000259" key="5">
    <source>
        <dbReference type="PROSITE" id="PS50040"/>
    </source>
</evidence>
<dbReference type="PANTHER" id="PTHR43986">
    <property type="entry name" value="ELONGATION FACTOR 1-GAMMA"/>
    <property type="match status" value="1"/>
</dbReference>
<dbReference type="InterPro" id="IPR036282">
    <property type="entry name" value="Glutathione-S-Trfase_C_sf"/>
</dbReference>
<dbReference type="PROSITE" id="PS50405">
    <property type="entry name" value="GST_CTER"/>
    <property type="match status" value="1"/>
</dbReference>
<evidence type="ECO:0000256" key="1">
    <source>
        <dbReference type="ARBA" id="ARBA00022768"/>
    </source>
</evidence>
<evidence type="ECO:0000259" key="7">
    <source>
        <dbReference type="PROSITE" id="PS50405"/>
    </source>
</evidence>
<dbReference type="CDD" id="cd03044">
    <property type="entry name" value="GST_N_EF1Bgamma"/>
    <property type="match status" value="1"/>
</dbReference>
<name>A0A899G2C3_9ASCO</name>
<proteinExistence type="predicted"/>
<evidence type="ECO:0000313" key="8">
    <source>
        <dbReference type="EMBL" id="QSL66913.1"/>
    </source>
</evidence>
<gene>
    <name evidence="8" type="ORF">MERGE_001300</name>
</gene>
<dbReference type="SFLD" id="SFLDG00358">
    <property type="entry name" value="Main_(cytGST)"/>
    <property type="match status" value="1"/>
</dbReference>
<feature type="region of interest" description="Disordered" evidence="4">
    <location>
        <begin position="218"/>
        <end position="254"/>
    </location>
</feature>
<dbReference type="EMBL" id="CP054546">
    <property type="protein sequence ID" value="QSL66913.1"/>
    <property type="molecule type" value="Genomic_DNA"/>
</dbReference>
<dbReference type="FunFam" id="3.40.30.10:FF:000142">
    <property type="entry name" value="Elongation factor 1 gamma"/>
    <property type="match status" value="1"/>
</dbReference>
<dbReference type="InterPro" id="IPR010987">
    <property type="entry name" value="Glutathione-S-Trfase_C-like"/>
</dbReference>
<dbReference type="AlphaFoldDB" id="A0A899G2C3"/>
<accession>A0A899G2C3</accession>
<dbReference type="Gene3D" id="1.20.1050.10">
    <property type="match status" value="1"/>
</dbReference>
<dbReference type="InterPro" id="IPR040079">
    <property type="entry name" value="Glutathione_S-Trfase"/>
</dbReference>
<feature type="domain" description="GST N-terminal" evidence="6">
    <location>
        <begin position="2"/>
        <end position="82"/>
    </location>
</feature>
<evidence type="ECO:0000256" key="2">
    <source>
        <dbReference type="ARBA" id="ARBA00022917"/>
    </source>
</evidence>
<dbReference type="Gene3D" id="3.40.30.10">
    <property type="entry name" value="Glutaredoxin"/>
    <property type="match status" value="1"/>
</dbReference>
<feature type="domain" description="EF-1-gamma C-terminal" evidence="5">
    <location>
        <begin position="241"/>
        <end position="406"/>
    </location>
</feature>
<dbReference type="CDD" id="cd03181">
    <property type="entry name" value="GST_C_EF1Bgamma_like"/>
    <property type="match status" value="1"/>
</dbReference>
<dbReference type="SFLD" id="SFLDS00019">
    <property type="entry name" value="Glutathione_Transferase_(cytos"/>
    <property type="match status" value="1"/>
</dbReference>
<dbReference type="Pfam" id="PF02798">
    <property type="entry name" value="GST_N"/>
    <property type="match status" value="1"/>
</dbReference>
<evidence type="ECO:0000259" key="6">
    <source>
        <dbReference type="PROSITE" id="PS50404"/>
    </source>
</evidence>
<evidence type="ECO:0000313" key="9">
    <source>
        <dbReference type="Proteomes" id="UP000663699"/>
    </source>
</evidence>